<dbReference type="RefSeq" id="WP_373956779.1">
    <property type="nucleotide sequence ID" value="NZ_JBHDLN010000026.1"/>
</dbReference>
<feature type="transmembrane region" description="Helical" evidence="1">
    <location>
        <begin position="421"/>
        <end position="439"/>
    </location>
</feature>
<keyword evidence="1" id="KW-1133">Transmembrane helix</keyword>
<dbReference type="Proteomes" id="UP001575622">
    <property type="component" value="Unassembled WGS sequence"/>
</dbReference>
<dbReference type="EMBL" id="JBHDLN010000026">
    <property type="protein sequence ID" value="MFB0846853.1"/>
    <property type="molecule type" value="Genomic_DNA"/>
</dbReference>
<feature type="transmembrane region" description="Helical" evidence="1">
    <location>
        <begin position="395"/>
        <end position="415"/>
    </location>
</feature>
<evidence type="ECO:0008006" key="4">
    <source>
        <dbReference type="Google" id="ProtNLM"/>
    </source>
</evidence>
<evidence type="ECO:0000256" key="1">
    <source>
        <dbReference type="SAM" id="Phobius"/>
    </source>
</evidence>
<name>A0ABV4VB19_9BACL</name>
<evidence type="ECO:0000313" key="2">
    <source>
        <dbReference type="EMBL" id="MFB0846853.1"/>
    </source>
</evidence>
<comment type="caution">
    <text evidence="2">The sequence shown here is derived from an EMBL/GenBank/DDBJ whole genome shotgun (WGS) entry which is preliminary data.</text>
</comment>
<accession>A0ABV4VB19</accession>
<sequence length="695" mass="75739">MDFGLKIFERTATAFGRSLEKGLVHVITSKPVFRPLVIAGLIEAKVRSGINAIGQGMYRLAFMANDTISRVGSAAVTQIPSFLRSTMKSLEKGLLRVITSKPIFQATLVAGLIETKIRSGLHALGQSFKALGQGIKALAPKFKESFSKLGAKAGSMIDPEKIFQATVGSAMEQQNQKDMFIAKSGNDKVGTAMFEKFKKEALTAGEDANEYLSNSLSFMSVAQNSDQISKLNNIAQRLAIFDPEKKGLKANGGAVKDVLSGDTASMDSLAKRFGMDKNQVKDLKLDKLLQKGDVGGAITALDKLLEKNNMGQAAYDKISKSPANQVGTMMNNFKNALTETGQAALTALLPVITLINEAFESRKFQPFFDGLQAGLNAIAQGVAVFARFIMDHLGLVQNVLLALGIVLLVLAGIWLIQWFSALWPVFLIIGVLVLLMEILNQFGVSTGQVVGFVAGLFFSLFAAIYNQVALFWNVIIAVAEFFANVWNEPGYAFKKLFYDLLKSVSDNLTTFINAAITGLNWLIEKVNKISGSKFSLIGKFESEWVDNLKPEPKTGTVDLSNLRWEQKDLTQAFSEGQNFAANAMNFGGGKVEDMSNLWKGNNLPTVKQPASQLPNINHVNSIGEINNTVDISSEDLEVMRDLAEIQSIQNFVTLTPTVQVTTGDIHQPTDANEMIRRIEEVMSREIANSAQGVYA</sequence>
<reference evidence="2 3" key="1">
    <citation type="submission" date="2024-09" db="EMBL/GenBank/DDBJ databases">
        <authorList>
            <person name="Makale K.P.P."/>
            <person name="Makhzoum A."/>
            <person name="Rantong G."/>
            <person name="Rahube T.O."/>
        </authorList>
    </citation>
    <scope>NUCLEOTIDE SEQUENCE [LARGE SCALE GENOMIC DNA]</scope>
    <source>
        <strain evidence="2 3">KM_D13</strain>
    </source>
</reference>
<keyword evidence="1" id="KW-0472">Membrane</keyword>
<protein>
    <recommendedName>
        <fullName evidence="4">Phage tail tape measure protein</fullName>
    </recommendedName>
</protein>
<organism evidence="2 3">
    <name type="scientific">Paenibacillus oleatilyticus</name>
    <dbReference type="NCBI Taxonomy" id="2594886"/>
    <lineage>
        <taxon>Bacteria</taxon>
        <taxon>Bacillati</taxon>
        <taxon>Bacillota</taxon>
        <taxon>Bacilli</taxon>
        <taxon>Bacillales</taxon>
        <taxon>Paenibacillaceae</taxon>
        <taxon>Paenibacillus</taxon>
    </lineage>
</organism>
<proteinExistence type="predicted"/>
<keyword evidence="1" id="KW-0812">Transmembrane</keyword>
<gene>
    <name evidence="2" type="ORF">ACEU3E_32175</name>
</gene>
<evidence type="ECO:0000313" key="3">
    <source>
        <dbReference type="Proteomes" id="UP001575622"/>
    </source>
</evidence>
<keyword evidence="3" id="KW-1185">Reference proteome</keyword>